<dbReference type="Gene3D" id="2.130.10.80">
    <property type="entry name" value="Galactose oxidase/kelch, beta-propeller"/>
    <property type="match status" value="1"/>
</dbReference>
<gene>
    <name evidence="9" type="ORF">B296_00013658</name>
</gene>
<dbReference type="SUPFAM" id="SSF50965">
    <property type="entry name" value="Galactose oxidase, central domain"/>
    <property type="match status" value="1"/>
</dbReference>
<evidence type="ECO:0000256" key="5">
    <source>
        <dbReference type="ARBA" id="ARBA00073112"/>
    </source>
</evidence>
<comment type="caution">
    <text evidence="9">The sequence shown here is derived from an EMBL/GenBank/DDBJ whole genome shotgun (WGS) entry which is preliminary data.</text>
</comment>
<dbReference type="InterPro" id="IPR013783">
    <property type="entry name" value="Ig-like_fold"/>
</dbReference>
<protein>
    <recommendedName>
        <fullName evidence="5">Aldehyde oxidase GLOX</fullName>
    </recommendedName>
    <alternativeName>
        <fullName evidence="6">Glyoxal oxidase</fullName>
    </alternativeName>
</protein>
<sequence length="564" mass="60719">MSSINGTGDHRSTGGSAMRSITDQAKLIFLLLLLLEAVVDVTAAGGGRWALLQRSIGVSAMHMQLLHNDRVVVFDSTDFGPSNLSLPDGKCRNDPDEKALRVDCTAHSVEYDVAANTFRPLMLLTDAWCSSGAVAPDGTLFQTGGFNDGERTSRAFRPCDDCGCNWVEVPQALAVRRWYATNQILPHGRAIVVGGRRQFNYEFYPKSPDASDLRTIALPFLRDTRDAVENNLYPFVHLNIDGNLFIFANNRAILLDYKKNTVVKTYPKMPGGEPRNYPSSGSSVLLPLKPSPTEAEVLICGGAPMGSYAQARQSRVFVPALDTCGRIKITEAAASWSMETMPVPRVMGDMVLLPSGEVLMINGAAAGTAGWELARDPVLTPVVYRPDSPAGARFDVQSPSTTPRLYHSTAVLLRDGRVLVGGSNPHVNYKFSGVEFATELSLEAFSPAYLSPAFSALRPRIVTSPSPTQLSYGKRFSLQFTAGAVGDDGVRVTMVAPSFATHSFSMNQRLLVLDTEAAAKAADSGAYQVTAMAPASAILAPSGYYMVFVVIGGVPSDGIWAHIQ</sequence>
<evidence type="ECO:0000259" key="7">
    <source>
        <dbReference type="Pfam" id="PF07250"/>
    </source>
</evidence>
<dbReference type="GO" id="GO:0016491">
    <property type="term" value="F:oxidoreductase activity"/>
    <property type="evidence" value="ECO:0007669"/>
    <property type="project" value="UniProtKB-KW"/>
</dbReference>
<evidence type="ECO:0000256" key="1">
    <source>
        <dbReference type="ARBA" id="ARBA00004613"/>
    </source>
</evidence>
<evidence type="ECO:0000313" key="9">
    <source>
        <dbReference type="EMBL" id="RRT58813.1"/>
    </source>
</evidence>
<evidence type="ECO:0000256" key="3">
    <source>
        <dbReference type="ARBA" id="ARBA00022729"/>
    </source>
</evidence>
<name>A0A426Z4F7_ENSVE</name>
<dbReference type="CDD" id="cd02851">
    <property type="entry name" value="E_set_GO_C"/>
    <property type="match status" value="1"/>
</dbReference>
<evidence type="ECO:0000256" key="4">
    <source>
        <dbReference type="ARBA" id="ARBA00023002"/>
    </source>
</evidence>
<dbReference type="Proteomes" id="UP000287651">
    <property type="component" value="Unassembled WGS sequence"/>
</dbReference>
<dbReference type="Pfam" id="PF07250">
    <property type="entry name" value="Glyoxal_oxid_N"/>
    <property type="match status" value="1"/>
</dbReference>
<reference evidence="9 10" key="1">
    <citation type="journal article" date="2014" name="Agronomy (Basel)">
        <title>A Draft Genome Sequence for Ensete ventricosum, the Drought-Tolerant Tree Against Hunger.</title>
        <authorList>
            <person name="Harrison J."/>
            <person name="Moore K.A."/>
            <person name="Paszkiewicz K."/>
            <person name="Jones T."/>
            <person name="Grant M."/>
            <person name="Ambacheew D."/>
            <person name="Muzemil S."/>
            <person name="Studholme D.J."/>
        </authorList>
    </citation>
    <scope>NUCLEOTIDE SEQUENCE [LARGE SCALE GENOMIC DNA]</scope>
</reference>
<dbReference type="SUPFAM" id="SSF81296">
    <property type="entry name" value="E set domains"/>
    <property type="match status" value="1"/>
</dbReference>
<dbReference type="Pfam" id="PF09118">
    <property type="entry name" value="GO-like_E_set"/>
    <property type="match status" value="1"/>
</dbReference>
<evidence type="ECO:0000313" key="10">
    <source>
        <dbReference type="Proteomes" id="UP000287651"/>
    </source>
</evidence>
<dbReference type="InterPro" id="IPR011043">
    <property type="entry name" value="Gal_Oxase/kelch_b-propeller"/>
</dbReference>
<dbReference type="AlphaFoldDB" id="A0A426Z4F7"/>
<evidence type="ECO:0000256" key="6">
    <source>
        <dbReference type="ARBA" id="ARBA00077505"/>
    </source>
</evidence>
<keyword evidence="2" id="KW-0964">Secreted</keyword>
<proteinExistence type="predicted"/>
<dbReference type="GO" id="GO:0005615">
    <property type="term" value="C:extracellular space"/>
    <property type="evidence" value="ECO:0007669"/>
    <property type="project" value="UniProtKB-ARBA"/>
</dbReference>
<keyword evidence="3" id="KW-0732">Signal</keyword>
<feature type="domain" description="Glyoxal oxidase N-terminal" evidence="7">
    <location>
        <begin position="61"/>
        <end position="449"/>
    </location>
</feature>
<organism evidence="9 10">
    <name type="scientific">Ensete ventricosum</name>
    <name type="common">Abyssinian banana</name>
    <name type="synonym">Musa ensete</name>
    <dbReference type="NCBI Taxonomy" id="4639"/>
    <lineage>
        <taxon>Eukaryota</taxon>
        <taxon>Viridiplantae</taxon>
        <taxon>Streptophyta</taxon>
        <taxon>Embryophyta</taxon>
        <taxon>Tracheophyta</taxon>
        <taxon>Spermatophyta</taxon>
        <taxon>Magnoliopsida</taxon>
        <taxon>Liliopsida</taxon>
        <taxon>Zingiberales</taxon>
        <taxon>Musaceae</taxon>
        <taxon>Ensete</taxon>
    </lineage>
</organism>
<dbReference type="InterPro" id="IPR037293">
    <property type="entry name" value="Gal_Oxidase_central_sf"/>
</dbReference>
<evidence type="ECO:0000256" key="2">
    <source>
        <dbReference type="ARBA" id="ARBA00022525"/>
    </source>
</evidence>
<dbReference type="EMBL" id="AMZH03008493">
    <property type="protein sequence ID" value="RRT58813.1"/>
    <property type="molecule type" value="Genomic_DNA"/>
</dbReference>
<comment type="subcellular location">
    <subcellularLocation>
        <location evidence="1">Secreted</location>
    </subcellularLocation>
</comment>
<accession>A0A426Z4F7</accession>
<dbReference type="PANTHER" id="PTHR32208:SF62">
    <property type="entry name" value="OXIDASE, PUTATIVE, EXPRESSED-RELATED"/>
    <property type="match status" value="1"/>
</dbReference>
<dbReference type="FunFam" id="2.130.10.80:FF:000001">
    <property type="entry name" value="Aldehyde oxidase GLOX"/>
    <property type="match status" value="1"/>
</dbReference>
<dbReference type="InterPro" id="IPR015202">
    <property type="entry name" value="GO-like_E_set"/>
</dbReference>
<dbReference type="InterPro" id="IPR009880">
    <property type="entry name" value="Glyoxal_oxidase_N"/>
</dbReference>
<evidence type="ECO:0000259" key="8">
    <source>
        <dbReference type="Pfam" id="PF09118"/>
    </source>
</evidence>
<keyword evidence="4" id="KW-0560">Oxidoreductase</keyword>
<dbReference type="Gene3D" id="2.60.40.10">
    <property type="entry name" value="Immunoglobulins"/>
    <property type="match status" value="1"/>
</dbReference>
<dbReference type="PANTHER" id="PTHR32208">
    <property type="entry name" value="SECRETED PROTEIN-RELATED"/>
    <property type="match status" value="1"/>
</dbReference>
<dbReference type="InterPro" id="IPR014756">
    <property type="entry name" value="Ig_E-set"/>
</dbReference>
<feature type="domain" description="Galactose oxidase-like Early set" evidence="8">
    <location>
        <begin position="458"/>
        <end position="563"/>
    </location>
</feature>